<dbReference type="AlphaFoldDB" id="A0AAD6GP07"/>
<organism evidence="2 3">
    <name type="scientific">Penicillium hetheringtonii</name>
    <dbReference type="NCBI Taxonomy" id="911720"/>
    <lineage>
        <taxon>Eukaryota</taxon>
        <taxon>Fungi</taxon>
        <taxon>Dikarya</taxon>
        <taxon>Ascomycota</taxon>
        <taxon>Pezizomycotina</taxon>
        <taxon>Eurotiomycetes</taxon>
        <taxon>Eurotiomycetidae</taxon>
        <taxon>Eurotiales</taxon>
        <taxon>Aspergillaceae</taxon>
        <taxon>Penicillium</taxon>
    </lineage>
</organism>
<feature type="region of interest" description="Disordered" evidence="1">
    <location>
        <begin position="1"/>
        <end position="28"/>
    </location>
</feature>
<sequence>MGLRNGRPEIRDRSQAPADWDPNDNDIDSRDVDAVIQRCNERIAEGIMPQMWEERLKIYEKAKQNYDAFVNSGPEDLPVEVRLRITQLNLIRDHLSKNGDPYNSIQNIEAIIEDYSTQQLKWDPTQVIYWSKGKMIAGPTEFKWDDFLNKGSNNDGQDGFWV</sequence>
<dbReference type="EMBL" id="JAQJAC010000006">
    <property type="protein sequence ID" value="KAJ5580362.1"/>
    <property type="molecule type" value="Genomic_DNA"/>
</dbReference>
<keyword evidence="3" id="KW-1185">Reference proteome</keyword>
<evidence type="ECO:0000256" key="1">
    <source>
        <dbReference type="SAM" id="MobiDB-lite"/>
    </source>
</evidence>
<feature type="compositionally biased region" description="Basic and acidic residues" evidence="1">
    <location>
        <begin position="1"/>
        <end position="14"/>
    </location>
</feature>
<name>A0AAD6GP07_9EURO</name>
<reference evidence="2 3" key="1">
    <citation type="journal article" date="2023" name="IMA Fungus">
        <title>Comparative genomic study of the Penicillium genus elucidates a diverse pangenome and 15 lateral gene transfer events.</title>
        <authorList>
            <person name="Petersen C."/>
            <person name="Sorensen T."/>
            <person name="Nielsen M.R."/>
            <person name="Sondergaard T.E."/>
            <person name="Sorensen J.L."/>
            <person name="Fitzpatrick D.A."/>
            <person name="Frisvad J.C."/>
            <person name="Nielsen K.L."/>
        </authorList>
    </citation>
    <scope>NUCLEOTIDE SEQUENCE [LARGE SCALE GENOMIC DNA]</scope>
    <source>
        <strain evidence="2 3">IBT 29057</strain>
    </source>
</reference>
<gene>
    <name evidence="2" type="ORF">N7450_006663</name>
</gene>
<evidence type="ECO:0000313" key="2">
    <source>
        <dbReference type="EMBL" id="KAJ5580362.1"/>
    </source>
</evidence>
<dbReference type="Proteomes" id="UP001216150">
    <property type="component" value="Unassembled WGS sequence"/>
</dbReference>
<evidence type="ECO:0000313" key="3">
    <source>
        <dbReference type="Proteomes" id="UP001216150"/>
    </source>
</evidence>
<comment type="caution">
    <text evidence="2">The sequence shown here is derived from an EMBL/GenBank/DDBJ whole genome shotgun (WGS) entry which is preliminary data.</text>
</comment>
<proteinExistence type="predicted"/>
<accession>A0AAD6GP07</accession>
<protein>
    <submittedName>
        <fullName evidence="2">Uncharacterized protein</fullName>
    </submittedName>
</protein>